<organism evidence="3 4">
    <name type="scientific">Lactobacillus phage SA-C12</name>
    <dbReference type="NCBI Taxonomy" id="1755697"/>
    <lineage>
        <taxon>Viruses</taxon>
        <taxon>Duplodnaviria</taxon>
        <taxon>Heunggongvirae</taxon>
        <taxon>Uroviricota</taxon>
        <taxon>Caudoviricetes</taxon>
        <taxon>Tybeckvirinae</taxon>
        <taxon>Lenusvirus</taxon>
        <taxon>Lenusvirus SAC12</taxon>
    </lineage>
</organism>
<dbReference type="InterPro" id="IPR048799">
    <property type="entry name" value="P68_RBP_TagC-like_beta-prop"/>
</dbReference>
<dbReference type="NCBIfam" id="TIGR01665">
    <property type="entry name" value="put_anti_recept"/>
    <property type="match status" value="1"/>
</dbReference>
<reference evidence="3 4" key="1">
    <citation type="submission" date="2015-11" db="EMBL/GenBank/DDBJ databases">
        <title>Lactobacillus brevis bacteriophage SA-C12: a mosaic Myoviridae member.</title>
        <authorList>
            <person name="Mahony J."/>
        </authorList>
    </citation>
    <scope>NUCLEOTIDE SEQUENCE [LARGE SCALE GENOMIC DNA]</scope>
</reference>
<dbReference type="InterPro" id="IPR010572">
    <property type="entry name" value="Tail_dom"/>
</dbReference>
<feature type="domain" description="P68 RBP/TagC-like beta-propeller" evidence="2">
    <location>
        <begin position="560"/>
        <end position="739"/>
    </location>
</feature>
<dbReference type="Pfam" id="PF06605">
    <property type="entry name" value="Prophage_tail"/>
    <property type="match status" value="1"/>
</dbReference>
<name>A0A1I9KKS3_9CAUD</name>
<evidence type="ECO:0000259" key="1">
    <source>
        <dbReference type="Pfam" id="PF06605"/>
    </source>
</evidence>
<accession>A0A1I9KKS3</accession>
<dbReference type="InterPro" id="IPR007119">
    <property type="entry name" value="Phage_tail_spike_N"/>
</dbReference>
<keyword evidence="4" id="KW-1185">Reference proteome</keyword>
<dbReference type="Pfam" id="PF21311">
    <property type="entry name" value="Phage_RBD_prop"/>
    <property type="match status" value="1"/>
</dbReference>
<gene>
    <name evidence="3" type="ORF">SAC12_012</name>
</gene>
<feature type="domain" description="Tail spike" evidence="1">
    <location>
        <begin position="144"/>
        <end position="382"/>
    </location>
</feature>
<dbReference type="EMBL" id="KU052488">
    <property type="protein sequence ID" value="ALY06834.1"/>
    <property type="molecule type" value="Genomic_DNA"/>
</dbReference>
<evidence type="ECO:0000313" key="4">
    <source>
        <dbReference type="Proteomes" id="UP000223158"/>
    </source>
</evidence>
<protein>
    <submittedName>
        <fullName evidence="3">Minor structural protein</fullName>
    </submittedName>
</protein>
<sequence length="794" mass="88285">MSLGNQYLILDSHLNNIGVLTTDGATKFTSDSISMQIADTDSSNTQYDDDVSVGTDDNYRSEVNTNLQSKKYDHQGTVTVPQGQPDSDKIVAGNYLAYYDAYLDRWYVMYIYTTTEETTMTASVNTVAYVCNMMLRDLAFLVPDAATIKNESIKTIFTRLFQDSGWELEFNTNNVAIQNTDSFDGKTKGTVLLQNMLQLFGVEVTAYVKINSQGKISDKIVEITDELSSSIVYEEAVFGKNVTDIKRTTVSAPITKLYVYGPNGETMEPKNDGKSYIVDDDANNAYNYAGSLNNTYLEGVITSNQIQSASGLLSWGKQMLTLFNHPRTYYEVTVSPNFLPPLGTTIRFKDKYITPELNATGRVIQRTLSFANPNGNSIAFGEFVTVPVASPAWLTGYQNALADALSKAISDASSITPVLSHPDGLDFSQGETSKRLMLSAWVGKQNISTYIDDKGFSWHHINTDGSVDPNWEDTGDLINVSPSLMGNIRAYIDGDYISTDPELHIDNQSYKLIGKFNPYDNPISRIGQHLEPLDDGSWYQSSDPGDSGDTAFILRDKNFNYVSSMKLKMGGHGTSFGVKYINGSPWIITSVKNDVNDWSIVRFQFKAGATLDINSVIKLVDTHHYARVNYDRENDLLAYCDASFNYRILNMADAERGIQTVEYSINWLDYDFTGDDQIVQGQTLNFPYVYWVVGNQAIGVSAELYCANVIHRGQVFHMYYDTQEQLGMNGKHVEPEGLGFHNFGDGNKLVQTFKVTEPDGSVDGQYVYNSGLTIRDPMPVVNDGNGENSNSSDD</sequence>
<dbReference type="Proteomes" id="UP000223158">
    <property type="component" value="Segment"/>
</dbReference>
<evidence type="ECO:0000313" key="3">
    <source>
        <dbReference type="EMBL" id="ALY06834.1"/>
    </source>
</evidence>
<proteinExistence type="predicted"/>
<evidence type="ECO:0000259" key="2">
    <source>
        <dbReference type="Pfam" id="PF21311"/>
    </source>
</evidence>